<gene>
    <name evidence="7" type="ORF">BARAN1_0235</name>
</gene>
<feature type="transmembrane region" description="Helical" evidence="5">
    <location>
        <begin position="58"/>
        <end position="80"/>
    </location>
</feature>
<dbReference type="Pfam" id="PF12698">
    <property type="entry name" value="ABC2_membrane_3"/>
    <property type="match status" value="1"/>
</dbReference>
<feature type="transmembrane region" description="Helical" evidence="5">
    <location>
        <begin position="111"/>
        <end position="134"/>
    </location>
</feature>
<feature type="transmembrane region" description="Helical" evidence="5">
    <location>
        <begin position="169"/>
        <end position="189"/>
    </location>
</feature>
<evidence type="ECO:0000256" key="5">
    <source>
        <dbReference type="SAM" id="Phobius"/>
    </source>
</evidence>
<dbReference type="InterPro" id="IPR013525">
    <property type="entry name" value="ABC2_TM"/>
</dbReference>
<keyword evidence="3 5" id="KW-1133">Transmembrane helix</keyword>
<proteinExistence type="predicted"/>
<dbReference type="PANTHER" id="PTHR43229">
    <property type="entry name" value="NODULATION PROTEIN J"/>
    <property type="match status" value="1"/>
</dbReference>
<feature type="transmembrane region" description="Helical" evidence="5">
    <location>
        <begin position="29"/>
        <end position="52"/>
    </location>
</feature>
<feature type="transmembrane region" description="Helical" evidence="5">
    <location>
        <begin position="225"/>
        <end position="243"/>
    </location>
</feature>
<dbReference type="EMBL" id="LS483254">
    <property type="protein sequence ID" value="SQD92260.1"/>
    <property type="molecule type" value="Genomic_DNA"/>
</dbReference>
<dbReference type="RefSeq" id="WP_157959359.1">
    <property type="nucleotide sequence ID" value="NZ_LS483254.1"/>
</dbReference>
<comment type="subcellular location">
    <subcellularLocation>
        <location evidence="1">Membrane</location>
        <topology evidence="1">Multi-pass membrane protein</topology>
    </subcellularLocation>
</comment>
<name>A0A2X3L0I3_9BACT</name>
<dbReference type="Proteomes" id="UP000249818">
    <property type="component" value="Chromosome BARAN1"/>
</dbReference>
<keyword evidence="8" id="KW-1185">Reference proteome</keyword>
<evidence type="ECO:0000256" key="2">
    <source>
        <dbReference type="ARBA" id="ARBA00022692"/>
    </source>
</evidence>
<accession>A0A2X3L0I3</accession>
<feature type="transmembrane region" description="Helical" evidence="5">
    <location>
        <begin position="140"/>
        <end position="162"/>
    </location>
</feature>
<evidence type="ECO:0000256" key="4">
    <source>
        <dbReference type="ARBA" id="ARBA00023136"/>
    </source>
</evidence>
<evidence type="ECO:0000256" key="1">
    <source>
        <dbReference type="ARBA" id="ARBA00004141"/>
    </source>
</evidence>
<dbReference type="OrthoDB" id="163141at2"/>
<feature type="domain" description="ABC-2 type transporter transmembrane" evidence="6">
    <location>
        <begin position="58"/>
        <end position="242"/>
    </location>
</feature>
<sequence>MKRVWTKTRKLVVDSWLVFVSRMFEVRHMWVWSVVMISFFPLSIMGFLLLFGESTPERILYIVTGSITNAVSLQAGLSLGQRIGSMKAHRVFDYYASLPISKLSFIFGLNLNALLLCVPSSLILLTISMLAFRLRIVNPALFVATFVLGGFSLAGVGAMIGFYSRSGQIAGILTQVVDPILVFFAPVYMPEDVLPTFLRYTAPFLPTTHVARLLRAAFGHPTERIYQPIVILVGFIFITVILVQRGLDWRGDRPLA</sequence>
<evidence type="ECO:0000313" key="7">
    <source>
        <dbReference type="EMBL" id="SQD92260.1"/>
    </source>
</evidence>
<evidence type="ECO:0000313" key="8">
    <source>
        <dbReference type="Proteomes" id="UP000249818"/>
    </source>
</evidence>
<dbReference type="InterPro" id="IPR051784">
    <property type="entry name" value="Nod_factor_ABC_transporter"/>
</dbReference>
<evidence type="ECO:0000256" key="3">
    <source>
        <dbReference type="ARBA" id="ARBA00022989"/>
    </source>
</evidence>
<dbReference type="PANTHER" id="PTHR43229:SF3">
    <property type="entry name" value="ABC-TYPE MULTIDRUG TRANSPORT SYSTEM, PERMEASE COMPONENT"/>
    <property type="match status" value="1"/>
</dbReference>
<dbReference type="GO" id="GO:0140359">
    <property type="term" value="F:ABC-type transporter activity"/>
    <property type="evidence" value="ECO:0007669"/>
    <property type="project" value="InterPro"/>
</dbReference>
<organism evidence="7 8">
    <name type="scientific">Candidatus Bipolaricaulis anaerobius</name>
    <dbReference type="NCBI Taxonomy" id="2026885"/>
    <lineage>
        <taxon>Bacteria</taxon>
        <taxon>Candidatus Bipolaricaulota</taxon>
        <taxon>Candidatus Bipolaricaulia</taxon>
        <taxon>Candidatus Bipolaricaulales</taxon>
        <taxon>Candidatus Bipolaricaulaceae</taxon>
        <taxon>Candidatus Bipolaricaulis</taxon>
    </lineage>
</organism>
<keyword evidence="2 5" id="KW-0812">Transmembrane</keyword>
<dbReference type="AlphaFoldDB" id="A0A2X3L0I3"/>
<keyword evidence="4 5" id="KW-0472">Membrane</keyword>
<dbReference type="GO" id="GO:0016020">
    <property type="term" value="C:membrane"/>
    <property type="evidence" value="ECO:0007669"/>
    <property type="project" value="UniProtKB-SubCell"/>
</dbReference>
<reference evidence="8" key="1">
    <citation type="submission" date="2018-05" db="EMBL/GenBank/DDBJ databases">
        <authorList>
            <person name="Hao L."/>
        </authorList>
    </citation>
    <scope>NUCLEOTIDE SEQUENCE [LARGE SCALE GENOMIC DNA]</scope>
</reference>
<evidence type="ECO:0000259" key="6">
    <source>
        <dbReference type="Pfam" id="PF12698"/>
    </source>
</evidence>
<protein>
    <submittedName>
        <fullName evidence="7">Putative ABC-2 type transporter</fullName>
    </submittedName>
</protein>
<dbReference type="KEGG" id="bana:BARAN1_0235"/>